<proteinExistence type="predicted"/>
<dbReference type="Proteomes" id="UP000277580">
    <property type="component" value="Unassembled WGS sequence"/>
</dbReference>
<feature type="region of interest" description="Disordered" evidence="1">
    <location>
        <begin position="1"/>
        <end position="48"/>
    </location>
</feature>
<organism evidence="2 3">
    <name type="scientific">Morchella conica CCBAS932</name>
    <dbReference type="NCBI Taxonomy" id="1392247"/>
    <lineage>
        <taxon>Eukaryota</taxon>
        <taxon>Fungi</taxon>
        <taxon>Dikarya</taxon>
        <taxon>Ascomycota</taxon>
        <taxon>Pezizomycotina</taxon>
        <taxon>Pezizomycetes</taxon>
        <taxon>Pezizales</taxon>
        <taxon>Morchellaceae</taxon>
        <taxon>Morchella</taxon>
    </lineage>
</organism>
<reference evidence="2 3" key="1">
    <citation type="journal article" date="2018" name="Nat. Ecol. Evol.">
        <title>Pezizomycetes genomes reveal the molecular basis of ectomycorrhizal truffle lifestyle.</title>
        <authorList>
            <person name="Murat C."/>
            <person name="Payen T."/>
            <person name="Noel B."/>
            <person name="Kuo A."/>
            <person name="Morin E."/>
            <person name="Chen J."/>
            <person name="Kohler A."/>
            <person name="Krizsan K."/>
            <person name="Balestrini R."/>
            <person name="Da Silva C."/>
            <person name="Montanini B."/>
            <person name="Hainaut M."/>
            <person name="Levati E."/>
            <person name="Barry K.W."/>
            <person name="Belfiori B."/>
            <person name="Cichocki N."/>
            <person name="Clum A."/>
            <person name="Dockter R.B."/>
            <person name="Fauchery L."/>
            <person name="Guy J."/>
            <person name="Iotti M."/>
            <person name="Le Tacon F."/>
            <person name="Lindquist E.A."/>
            <person name="Lipzen A."/>
            <person name="Malagnac F."/>
            <person name="Mello A."/>
            <person name="Molinier V."/>
            <person name="Miyauchi S."/>
            <person name="Poulain J."/>
            <person name="Riccioni C."/>
            <person name="Rubini A."/>
            <person name="Sitrit Y."/>
            <person name="Splivallo R."/>
            <person name="Traeger S."/>
            <person name="Wang M."/>
            <person name="Zifcakova L."/>
            <person name="Wipf D."/>
            <person name="Zambonelli A."/>
            <person name="Paolocci F."/>
            <person name="Nowrousian M."/>
            <person name="Ottonello S."/>
            <person name="Baldrian P."/>
            <person name="Spatafora J.W."/>
            <person name="Henrissat B."/>
            <person name="Nagy L.G."/>
            <person name="Aury J.M."/>
            <person name="Wincker P."/>
            <person name="Grigoriev I.V."/>
            <person name="Bonfante P."/>
            <person name="Martin F.M."/>
        </authorList>
    </citation>
    <scope>NUCLEOTIDE SEQUENCE [LARGE SCALE GENOMIC DNA]</scope>
    <source>
        <strain evidence="2 3">CCBAS932</strain>
    </source>
</reference>
<evidence type="ECO:0000313" key="3">
    <source>
        <dbReference type="Proteomes" id="UP000277580"/>
    </source>
</evidence>
<sequence>MTTTEPFRSAPAAPVSSSEAPPVATPSTMEAAPPAPPAAAESSVEAPPAARPRCMEVRSCPPNPTLYLSKPAAYNLVVELDDATSDASANSPTSDCPECPCVGNGGLFDNVKEGFRDLGQRLEWLESELALAVQEQREMEVRFREVVELVERVVNGGFGLVLVWDMDVVTVESDVLLRSKAPYRGVLERFRCHR</sequence>
<feature type="compositionally biased region" description="Low complexity" evidence="1">
    <location>
        <begin position="9"/>
        <end position="48"/>
    </location>
</feature>
<accession>A0A3N4KIG1</accession>
<dbReference type="OrthoDB" id="10556167at2759"/>
<name>A0A3N4KIG1_9PEZI</name>
<dbReference type="AlphaFoldDB" id="A0A3N4KIG1"/>
<dbReference type="InParanoid" id="A0A3N4KIG1"/>
<gene>
    <name evidence="2" type="ORF">P167DRAFT_566541</name>
</gene>
<protein>
    <submittedName>
        <fullName evidence="2">Uncharacterized protein</fullName>
    </submittedName>
</protein>
<evidence type="ECO:0000313" key="2">
    <source>
        <dbReference type="EMBL" id="RPB10354.1"/>
    </source>
</evidence>
<evidence type="ECO:0000256" key="1">
    <source>
        <dbReference type="SAM" id="MobiDB-lite"/>
    </source>
</evidence>
<dbReference type="EMBL" id="ML119143">
    <property type="protein sequence ID" value="RPB10354.1"/>
    <property type="molecule type" value="Genomic_DNA"/>
</dbReference>
<keyword evidence="3" id="KW-1185">Reference proteome</keyword>